<dbReference type="RefSeq" id="WP_073708813.1">
    <property type="nucleotide sequence ID" value="NZ_MQSU01000002.1"/>
</dbReference>
<feature type="domain" description="Tryptophan synthase beta chain-like PALP" evidence="11">
    <location>
        <begin position="8"/>
        <end position="295"/>
    </location>
</feature>
<comment type="similarity">
    <text evidence="2">Belongs to the cysteine synthase/cystathionine beta-synthase family.</text>
</comment>
<comment type="cofactor">
    <cofactor evidence="1 9">
        <name>pyridoxal 5'-phosphate</name>
        <dbReference type="ChEBI" id="CHEBI:597326"/>
    </cofactor>
</comment>
<dbReference type="InterPro" id="IPR005856">
    <property type="entry name" value="Cys_synth"/>
</dbReference>
<evidence type="ECO:0000256" key="6">
    <source>
        <dbReference type="ARBA" id="ARBA00022898"/>
    </source>
</evidence>
<evidence type="ECO:0000256" key="8">
    <source>
        <dbReference type="ARBA" id="ARBA00047931"/>
    </source>
</evidence>
<evidence type="ECO:0000256" key="10">
    <source>
        <dbReference type="PIRSR" id="PIRSR605856-51"/>
    </source>
</evidence>
<dbReference type="EC" id="2.5.1.47" evidence="3"/>
<dbReference type="GO" id="GO:0004124">
    <property type="term" value="F:cysteine synthase activity"/>
    <property type="evidence" value="ECO:0007669"/>
    <property type="project" value="UniProtKB-EC"/>
</dbReference>
<evidence type="ECO:0000256" key="5">
    <source>
        <dbReference type="ARBA" id="ARBA00022679"/>
    </source>
</evidence>
<protein>
    <recommendedName>
        <fullName evidence="3">cysteine synthase</fullName>
        <ecNumber evidence="3">2.5.1.47</ecNumber>
    </recommendedName>
</protein>
<keyword evidence="4" id="KW-0028">Amino-acid biosynthesis</keyword>
<dbReference type="InterPro" id="IPR005859">
    <property type="entry name" value="CysK"/>
</dbReference>
<feature type="modified residue" description="N6-(pyridoxal phosphate)lysine" evidence="10">
    <location>
        <position position="45"/>
    </location>
</feature>
<feature type="binding site" evidence="9">
    <location>
        <position position="75"/>
    </location>
    <ligand>
        <name>pyridoxal 5'-phosphate</name>
        <dbReference type="ChEBI" id="CHEBI:597326"/>
    </ligand>
</feature>
<evidence type="ECO:0000256" key="4">
    <source>
        <dbReference type="ARBA" id="ARBA00022605"/>
    </source>
</evidence>
<gene>
    <name evidence="12" type="ORF">BSR29_02805</name>
</gene>
<dbReference type="EMBL" id="MQSV01000002">
    <property type="protein sequence ID" value="OKL48805.1"/>
    <property type="molecule type" value="Genomic_DNA"/>
</dbReference>
<accession>A0A1Q5PMV7</accession>
<dbReference type="InterPro" id="IPR050214">
    <property type="entry name" value="Cys_Synth/Cystath_Beta-Synth"/>
</dbReference>
<comment type="catalytic activity">
    <reaction evidence="8">
        <text>O-acetyl-L-serine + hydrogen sulfide = L-cysteine + acetate</text>
        <dbReference type="Rhea" id="RHEA:14829"/>
        <dbReference type="ChEBI" id="CHEBI:29919"/>
        <dbReference type="ChEBI" id="CHEBI:30089"/>
        <dbReference type="ChEBI" id="CHEBI:35235"/>
        <dbReference type="ChEBI" id="CHEBI:58340"/>
        <dbReference type="EC" id="2.5.1.47"/>
    </reaction>
</comment>
<dbReference type="NCBIfam" id="TIGR01139">
    <property type="entry name" value="cysK"/>
    <property type="match status" value="1"/>
</dbReference>
<dbReference type="InterPro" id="IPR001926">
    <property type="entry name" value="TrpB-like_PALP"/>
</dbReference>
<dbReference type="PANTHER" id="PTHR10314">
    <property type="entry name" value="CYSTATHIONINE BETA-SYNTHASE"/>
    <property type="match status" value="1"/>
</dbReference>
<dbReference type="InterPro" id="IPR036052">
    <property type="entry name" value="TrpB-like_PALP_sf"/>
</dbReference>
<comment type="caution">
    <text evidence="12">The sequence shown here is derived from an EMBL/GenBank/DDBJ whole genome shotgun (WGS) entry which is preliminary data.</text>
</comment>
<evidence type="ECO:0000313" key="13">
    <source>
        <dbReference type="Proteomes" id="UP000186785"/>
    </source>
</evidence>
<evidence type="ECO:0000256" key="7">
    <source>
        <dbReference type="ARBA" id="ARBA00023192"/>
    </source>
</evidence>
<dbReference type="Gene3D" id="3.40.50.1100">
    <property type="match status" value="2"/>
</dbReference>
<sequence length="311" mass="31600">MINAASNVTELIGSTPLVAISHFGEAAKANVFAKLEFFNPGSAVKDRIGKAIVDAAEESGQLPPGGTIVEATSGNTGVALALVGAARGYQVVIAMPSSMSAERKALMRFLGAELVLTDPAGGMKAAVAKAEEIVAEREGAVLASQFANPANPAIHKATTAEEILEDTEGEVDIFIAGVGTGGTISGVGQRLKETGRPVQIIAVEPAESPLLSGGQAGPHLIQGLGANFIPENYDASVVDEVITVEGPDAIAASREAAAKAGLLVGISAGAALAAAKQVAQRPENEGKNIVVLLPDTGERYLSTKLFEGLTD</sequence>
<dbReference type="CDD" id="cd01561">
    <property type="entry name" value="CBS_like"/>
    <property type="match status" value="1"/>
</dbReference>
<evidence type="ECO:0000259" key="11">
    <source>
        <dbReference type="Pfam" id="PF00291"/>
    </source>
</evidence>
<evidence type="ECO:0000256" key="2">
    <source>
        <dbReference type="ARBA" id="ARBA00007103"/>
    </source>
</evidence>
<organism evidence="12 13">
    <name type="scientific">Boudabousia liubingyangii</name>
    <dbReference type="NCBI Taxonomy" id="1921764"/>
    <lineage>
        <taxon>Bacteria</taxon>
        <taxon>Bacillati</taxon>
        <taxon>Actinomycetota</taxon>
        <taxon>Actinomycetes</taxon>
        <taxon>Actinomycetales</taxon>
        <taxon>Actinomycetaceae</taxon>
        <taxon>Boudabousia</taxon>
    </lineage>
</organism>
<dbReference type="OrthoDB" id="9805733at2"/>
<evidence type="ECO:0000313" key="12">
    <source>
        <dbReference type="EMBL" id="OKL48805.1"/>
    </source>
</evidence>
<name>A0A1Q5PMV7_9ACTO</name>
<evidence type="ECO:0000256" key="9">
    <source>
        <dbReference type="PIRSR" id="PIRSR605856-50"/>
    </source>
</evidence>
<keyword evidence="7" id="KW-0198">Cysteine biosynthesis</keyword>
<dbReference type="NCBIfam" id="TIGR01136">
    <property type="entry name" value="cysKM"/>
    <property type="match status" value="1"/>
</dbReference>
<dbReference type="AlphaFoldDB" id="A0A1Q5PMV7"/>
<keyword evidence="6 9" id="KW-0663">Pyridoxal phosphate</keyword>
<evidence type="ECO:0000256" key="3">
    <source>
        <dbReference type="ARBA" id="ARBA00012681"/>
    </source>
</evidence>
<keyword evidence="13" id="KW-1185">Reference proteome</keyword>
<dbReference type="SUPFAM" id="SSF53686">
    <property type="entry name" value="Tryptophan synthase beta subunit-like PLP-dependent enzymes"/>
    <property type="match status" value="1"/>
</dbReference>
<dbReference type="Proteomes" id="UP000186785">
    <property type="component" value="Unassembled WGS sequence"/>
</dbReference>
<proteinExistence type="inferred from homology"/>
<dbReference type="GO" id="GO:0006535">
    <property type="term" value="P:cysteine biosynthetic process from serine"/>
    <property type="evidence" value="ECO:0007669"/>
    <property type="project" value="InterPro"/>
</dbReference>
<dbReference type="Pfam" id="PF00291">
    <property type="entry name" value="PALP"/>
    <property type="match status" value="1"/>
</dbReference>
<evidence type="ECO:0000256" key="1">
    <source>
        <dbReference type="ARBA" id="ARBA00001933"/>
    </source>
</evidence>
<reference evidence="12 13" key="1">
    <citation type="submission" date="2016-11" db="EMBL/GenBank/DDBJ databases">
        <title>Actinomyces gypaetusis sp. nov. isolated from the vulture Gypaetus barbatus in Qinghai Tibet Plateau China.</title>
        <authorList>
            <person name="Meng X."/>
        </authorList>
    </citation>
    <scope>NUCLEOTIDE SEQUENCE [LARGE SCALE GENOMIC DNA]</scope>
    <source>
        <strain evidence="12 13">VUL4_2</strain>
    </source>
</reference>
<feature type="binding site" evidence="9">
    <location>
        <begin position="179"/>
        <end position="183"/>
    </location>
    <ligand>
        <name>pyridoxal 5'-phosphate</name>
        <dbReference type="ChEBI" id="CHEBI:597326"/>
    </ligand>
</feature>
<feature type="binding site" evidence="9">
    <location>
        <position position="267"/>
    </location>
    <ligand>
        <name>pyridoxal 5'-phosphate</name>
        <dbReference type="ChEBI" id="CHEBI:597326"/>
    </ligand>
</feature>
<keyword evidence="5" id="KW-0808">Transferase</keyword>
<dbReference type="FunFam" id="3.40.50.1100:FF:000006">
    <property type="entry name" value="Cysteine synthase"/>
    <property type="match status" value="1"/>
</dbReference>
<dbReference type="STRING" id="1921764.BSR28_02665"/>